<comment type="caution">
    <text evidence="3">The sequence shown here is derived from an EMBL/GenBank/DDBJ whole genome shotgun (WGS) entry which is preliminary data.</text>
</comment>
<evidence type="ECO:0000313" key="3">
    <source>
        <dbReference type="EMBL" id="OUE09133.1"/>
    </source>
</evidence>
<accession>A0A251XV47</accession>
<dbReference type="Pfam" id="PF00376">
    <property type="entry name" value="MerR"/>
    <property type="match status" value="1"/>
</dbReference>
<dbReference type="PROSITE" id="PS00552">
    <property type="entry name" value="HTH_MERR_1"/>
    <property type="match status" value="1"/>
</dbReference>
<evidence type="ECO:0000259" key="2">
    <source>
        <dbReference type="PROSITE" id="PS50937"/>
    </source>
</evidence>
<protein>
    <submittedName>
        <fullName evidence="3">Mercuric resistance operon regulatory protein</fullName>
    </submittedName>
</protein>
<dbReference type="PROSITE" id="PS50937">
    <property type="entry name" value="HTH_MERR_2"/>
    <property type="match status" value="1"/>
</dbReference>
<reference evidence="3 4" key="1">
    <citation type="submission" date="2016-08" db="EMBL/GenBank/DDBJ databases">
        <title>Genome sequence of Clavibacter michiganensis spp. strain CASJ009.</title>
        <authorList>
            <person name="Thapa S.P."/>
            <person name="Coaker G."/>
        </authorList>
    </citation>
    <scope>NUCLEOTIDE SEQUENCE [LARGE SCALE GENOMIC DNA]</scope>
    <source>
        <strain evidence="3">CASJ009</strain>
    </source>
</reference>
<evidence type="ECO:0000256" key="1">
    <source>
        <dbReference type="ARBA" id="ARBA00023125"/>
    </source>
</evidence>
<name>A0A251XV47_9MICO</name>
<dbReference type="InterPro" id="IPR047057">
    <property type="entry name" value="MerR_fam"/>
</dbReference>
<keyword evidence="1" id="KW-0238">DNA-binding</keyword>
<dbReference type="GO" id="GO:0003700">
    <property type="term" value="F:DNA-binding transcription factor activity"/>
    <property type="evidence" value="ECO:0007669"/>
    <property type="project" value="InterPro"/>
</dbReference>
<dbReference type="InterPro" id="IPR009061">
    <property type="entry name" value="DNA-bd_dom_put_sf"/>
</dbReference>
<dbReference type="CDD" id="cd01282">
    <property type="entry name" value="HTH_MerR-like_sg3"/>
    <property type="match status" value="1"/>
</dbReference>
<dbReference type="SMART" id="SM00422">
    <property type="entry name" value="HTH_MERR"/>
    <property type="match status" value="1"/>
</dbReference>
<dbReference type="PANTHER" id="PTHR30204:SF97">
    <property type="entry name" value="MERR FAMILY REGULATORY PROTEIN"/>
    <property type="match status" value="1"/>
</dbReference>
<dbReference type="AlphaFoldDB" id="A0A251XV47"/>
<dbReference type="EMBL" id="MDHJ01000001">
    <property type="protein sequence ID" value="OUE09133.1"/>
    <property type="molecule type" value="Genomic_DNA"/>
</dbReference>
<dbReference type="SUPFAM" id="SSF46955">
    <property type="entry name" value="Putative DNA-binding domain"/>
    <property type="match status" value="1"/>
</dbReference>
<dbReference type="InterPro" id="IPR000551">
    <property type="entry name" value="MerR-type_HTH_dom"/>
</dbReference>
<dbReference type="PANTHER" id="PTHR30204">
    <property type="entry name" value="REDOX-CYCLING DRUG-SENSING TRANSCRIPTIONAL ACTIVATOR SOXR"/>
    <property type="match status" value="1"/>
</dbReference>
<feature type="domain" description="HTH merR-type" evidence="2">
    <location>
        <begin position="1"/>
        <end position="68"/>
    </location>
</feature>
<proteinExistence type="predicted"/>
<gene>
    <name evidence="3" type="primary">merR1_3</name>
    <name evidence="3" type="ORF">CMsap09_09325</name>
</gene>
<organism evidence="3 4">
    <name type="scientific">Clavibacter michiganensis</name>
    <dbReference type="NCBI Taxonomy" id="28447"/>
    <lineage>
        <taxon>Bacteria</taxon>
        <taxon>Bacillati</taxon>
        <taxon>Actinomycetota</taxon>
        <taxon>Actinomycetes</taxon>
        <taxon>Micrococcales</taxon>
        <taxon>Microbacteriaceae</taxon>
        <taxon>Clavibacter</taxon>
    </lineage>
</organism>
<dbReference type="GO" id="GO:0003677">
    <property type="term" value="F:DNA binding"/>
    <property type="evidence" value="ECO:0007669"/>
    <property type="project" value="UniProtKB-KW"/>
</dbReference>
<dbReference type="PRINTS" id="PR00040">
    <property type="entry name" value="HTHMERR"/>
</dbReference>
<dbReference type="Proteomes" id="UP000195106">
    <property type="component" value="Unassembled WGS sequence"/>
</dbReference>
<evidence type="ECO:0000313" key="4">
    <source>
        <dbReference type="Proteomes" id="UP000195106"/>
    </source>
</evidence>
<sequence length="129" mass="14531">MRIGELAKRTGVAPQMLRYYEEQGLIAPSRLPNGYRDYDEYLVQRVGKIRGLVDSGIPSRIIVDILPCLDKQQAIVVRNVEPGLRDLLTEERDRMSQKIDFLTQNRDAITAYIAALDVATSEESLAHAS</sequence>
<dbReference type="Gene3D" id="1.10.1660.10">
    <property type="match status" value="1"/>
</dbReference>